<evidence type="ECO:0000256" key="1">
    <source>
        <dbReference type="SAM" id="MobiDB-lite"/>
    </source>
</evidence>
<gene>
    <name evidence="3" type="ORF">SPIL2461_LOCUS12882</name>
</gene>
<feature type="region of interest" description="Disordered" evidence="1">
    <location>
        <begin position="280"/>
        <end position="329"/>
    </location>
</feature>
<name>A0A812SU74_SYMPI</name>
<accession>A0A812SU74</accession>
<dbReference type="AlphaFoldDB" id="A0A812SU74"/>
<evidence type="ECO:0000256" key="2">
    <source>
        <dbReference type="SAM" id="Phobius"/>
    </source>
</evidence>
<evidence type="ECO:0000313" key="4">
    <source>
        <dbReference type="Proteomes" id="UP000649617"/>
    </source>
</evidence>
<dbReference type="Proteomes" id="UP000649617">
    <property type="component" value="Unassembled WGS sequence"/>
</dbReference>
<organism evidence="3 4">
    <name type="scientific">Symbiodinium pilosum</name>
    <name type="common">Dinoflagellate</name>
    <dbReference type="NCBI Taxonomy" id="2952"/>
    <lineage>
        <taxon>Eukaryota</taxon>
        <taxon>Sar</taxon>
        <taxon>Alveolata</taxon>
        <taxon>Dinophyceae</taxon>
        <taxon>Suessiales</taxon>
        <taxon>Symbiodiniaceae</taxon>
        <taxon>Symbiodinium</taxon>
    </lineage>
</organism>
<feature type="compositionally biased region" description="Low complexity" evidence="1">
    <location>
        <begin position="206"/>
        <end position="220"/>
    </location>
</feature>
<feature type="region of interest" description="Disordered" evidence="1">
    <location>
        <begin position="1"/>
        <end position="27"/>
    </location>
</feature>
<keyword evidence="2" id="KW-0472">Membrane</keyword>
<proteinExistence type="predicted"/>
<protein>
    <submittedName>
        <fullName evidence="3">Uncharacterized protein</fullName>
    </submittedName>
</protein>
<comment type="caution">
    <text evidence="3">The sequence shown here is derived from an EMBL/GenBank/DDBJ whole genome shotgun (WGS) entry which is preliminary data.</text>
</comment>
<reference evidence="3" key="1">
    <citation type="submission" date="2021-02" db="EMBL/GenBank/DDBJ databases">
        <authorList>
            <person name="Dougan E. K."/>
            <person name="Rhodes N."/>
            <person name="Thang M."/>
            <person name="Chan C."/>
        </authorList>
    </citation>
    <scope>NUCLEOTIDE SEQUENCE</scope>
</reference>
<evidence type="ECO:0000313" key="3">
    <source>
        <dbReference type="EMBL" id="CAE7498609.1"/>
    </source>
</evidence>
<dbReference type="EMBL" id="CAJNIZ010027224">
    <property type="protein sequence ID" value="CAE7498609.1"/>
    <property type="molecule type" value="Genomic_DNA"/>
</dbReference>
<feature type="compositionally biased region" description="Basic and acidic residues" evidence="1">
    <location>
        <begin position="291"/>
        <end position="310"/>
    </location>
</feature>
<keyword evidence="4" id="KW-1185">Reference proteome</keyword>
<dbReference type="OrthoDB" id="10553361at2759"/>
<feature type="compositionally biased region" description="Polar residues" evidence="1">
    <location>
        <begin position="280"/>
        <end position="290"/>
    </location>
</feature>
<keyword evidence="2" id="KW-0812">Transmembrane</keyword>
<sequence length="329" mass="34022">MPGRSLRGAEDTRQLQSVPDSTPRVGAPQCEPGYVDVTMGNAFYPWACASSCAGGQWFATADCNCACARPGQPIYSPPASGSIGSVTSNPAPVTTRPQTTMAYVPVQPSPPPSYVAPEPRTTLAPTTTPSTAASKAGTLDGGDFPVAAAAVVAGGLLLCGAIACMWLATVPQKSMADLRVAEVPAVTVHAPAEKCPQPNNAEQPPRSRTSSKMSTVSVSSDRALIPGSRVSSQVSCNTQSSVPLRMAAKGWETSSTTSSTLPPTIVNSTLWAHHVDGNIESMSGSESRQLTPERSRGSSKLSRVEPDTGSRRSSKSSSKSSGRYAPSQG</sequence>
<feature type="region of interest" description="Disordered" evidence="1">
    <location>
        <begin position="110"/>
        <end position="134"/>
    </location>
</feature>
<keyword evidence="2" id="KW-1133">Transmembrane helix</keyword>
<feature type="transmembrane region" description="Helical" evidence="2">
    <location>
        <begin position="144"/>
        <end position="169"/>
    </location>
</feature>
<feature type="compositionally biased region" description="Low complexity" evidence="1">
    <location>
        <begin position="115"/>
        <end position="133"/>
    </location>
</feature>
<feature type="region of interest" description="Disordered" evidence="1">
    <location>
        <begin position="191"/>
        <end position="232"/>
    </location>
</feature>